<dbReference type="SUPFAM" id="SSF159594">
    <property type="entry name" value="XCC0632-like"/>
    <property type="match status" value="1"/>
</dbReference>
<name>A0A3D8IHM6_9HELI</name>
<dbReference type="OrthoDB" id="5324640at2"/>
<dbReference type="AlphaFoldDB" id="A0A3D8IHM6"/>
<organism evidence="1 2">
    <name type="scientific">Helicobacter didelphidarum</name>
    <dbReference type="NCBI Taxonomy" id="2040648"/>
    <lineage>
        <taxon>Bacteria</taxon>
        <taxon>Pseudomonadati</taxon>
        <taxon>Campylobacterota</taxon>
        <taxon>Epsilonproteobacteria</taxon>
        <taxon>Campylobacterales</taxon>
        <taxon>Helicobacteraceae</taxon>
        <taxon>Helicobacter</taxon>
    </lineage>
</organism>
<protein>
    <recommendedName>
        <fullName evidence="3">ABC-type transport auxiliary lipoprotein component domain-containing protein</fullName>
    </recommendedName>
</protein>
<proteinExistence type="predicted"/>
<sequence>MLLQGCLNVNLKSVLPNQTYYSLDSINIESKCHNTLANLAVNISVLSPFDGKDILIYNSNNEINVLESYKWIDLPKNMIRNAFIKAGLNHCLNIEQNPSVSQRFNTLKINVNELYVKKEEGQYQSHIYLYYELMAYDMSRIKRDFIVMNTRDSNPAIAMQNAMKQALEKIVSSVKMKQQ</sequence>
<evidence type="ECO:0000313" key="2">
    <source>
        <dbReference type="Proteomes" id="UP000256379"/>
    </source>
</evidence>
<evidence type="ECO:0000313" key="1">
    <source>
        <dbReference type="EMBL" id="RDU64081.1"/>
    </source>
</evidence>
<reference evidence="1 2" key="1">
    <citation type="submission" date="2018-04" db="EMBL/GenBank/DDBJ databases">
        <title>Novel Campyloabacter and Helicobacter Species and Strains.</title>
        <authorList>
            <person name="Mannion A.J."/>
            <person name="Shen Z."/>
            <person name="Fox J.G."/>
        </authorList>
    </citation>
    <scope>NUCLEOTIDE SEQUENCE [LARGE SCALE GENOMIC DNA]</scope>
    <source>
        <strain evidence="1 2">MIT 17-337</strain>
    </source>
</reference>
<evidence type="ECO:0008006" key="3">
    <source>
        <dbReference type="Google" id="ProtNLM"/>
    </source>
</evidence>
<gene>
    <name evidence="1" type="ORF">CQA53_07980</name>
</gene>
<dbReference type="EMBL" id="NXLQ01000020">
    <property type="protein sequence ID" value="RDU64081.1"/>
    <property type="molecule type" value="Genomic_DNA"/>
</dbReference>
<keyword evidence="2" id="KW-1185">Reference proteome</keyword>
<comment type="caution">
    <text evidence="1">The sequence shown here is derived from an EMBL/GenBank/DDBJ whole genome shotgun (WGS) entry which is preliminary data.</text>
</comment>
<dbReference type="Proteomes" id="UP000256379">
    <property type="component" value="Unassembled WGS sequence"/>
</dbReference>
<accession>A0A3D8IHM6</accession>